<comment type="similarity">
    <text evidence="2">Belongs to the RETREG family.</text>
</comment>
<dbReference type="GO" id="GO:0005789">
    <property type="term" value="C:endoplasmic reticulum membrane"/>
    <property type="evidence" value="ECO:0007669"/>
    <property type="project" value="UniProtKB-SubCell"/>
</dbReference>
<feature type="region of interest" description="Disordered" evidence="9">
    <location>
        <begin position="1"/>
        <end position="30"/>
    </location>
</feature>
<dbReference type="InterPro" id="IPR055255">
    <property type="entry name" value="RETR1_RHD"/>
</dbReference>
<protein>
    <submittedName>
        <fullName evidence="13">Protein FAM134B</fullName>
    </submittedName>
</protein>
<feature type="compositionally biased region" description="Polar residues" evidence="9">
    <location>
        <begin position="305"/>
        <end position="316"/>
    </location>
</feature>
<evidence type="ECO:0000256" key="9">
    <source>
        <dbReference type="SAM" id="MobiDB-lite"/>
    </source>
</evidence>
<feature type="region of interest" description="Disordered" evidence="9">
    <location>
        <begin position="461"/>
        <end position="484"/>
    </location>
</feature>
<dbReference type="GO" id="GO:0061709">
    <property type="term" value="P:reticulophagy"/>
    <property type="evidence" value="ECO:0007669"/>
    <property type="project" value="InterPro"/>
</dbReference>
<keyword evidence="3" id="KW-0597">Phosphoprotein</keyword>
<evidence type="ECO:0000313" key="13">
    <source>
        <dbReference type="RefSeq" id="XP_006874500.1"/>
    </source>
</evidence>
<reference evidence="13" key="1">
    <citation type="submission" date="2025-08" db="UniProtKB">
        <authorList>
            <consortium name="RefSeq"/>
        </authorList>
    </citation>
    <scope>IDENTIFICATION</scope>
    <source>
        <tissue evidence="13">Spleen</tissue>
    </source>
</reference>
<keyword evidence="8 10" id="KW-0472">Membrane</keyword>
<evidence type="ECO:0000256" key="3">
    <source>
        <dbReference type="ARBA" id="ARBA00022553"/>
    </source>
</evidence>
<dbReference type="Pfam" id="PF24456">
    <property type="entry name" value="RHD_RETREG1-3"/>
    <property type="match status" value="1"/>
</dbReference>
<keyword evidence="12" id="KW-1185">Reference proteome</keyword>
<organism evidence="12 13">
    <name type="scientific">Chrysochloris asiatica</name>
    <name type="common">Cape golden mole</name>
    <dbReference type="NCBI Taxonomy" id="185453"/>
    <lineage>
        <taxon>Eukaryota</taxon>
        <taxon>Metazoa</taxon>
        <taxon>Chordata</taxon>
        <taxon>Craniata</taxon>
        <taxon>Vertebrata</taxon>
        <taxon>Euteleostomi</taxon>
        <taxon>Mammalia</taxon>
        <taxon>Eutheria</taxon>
        <taxon>Afrotheria</taxon>
        <taxon>Chrysochloridae</taxon>
        <taxon>Chrysochlorinae</taxon>
        <taxon>Chrysochloris</taxon>
    </lineage>
</organism>
<evidence type="ECO:0000256" key="8">
    <source>
        <dbReference type="ARBA" id="ARBA00023136"/>
    </source>
</evidence>
<dbReference type="CDD" id="cd22560">
    <property type="entry name" value="RETR1_RHD"/>
    <property type="match status" value="1"/>
</dbReference>
<sequence length="484" mass="53369">MASLAPPEPAEEGCPARAPSEEAQEPEEEVRELSAVAGAGRQVEEAAGRVGAVASWLLGEPVLWLSRCAEQLLSWERPLLSLLAFVGANLLFWFLALTPWRIYHLISVMVLGRVIMQIIKEMVLSRARGAQLWRSLSESWEVIDSKPDERTRLSHCIAESWMNFSIFLQEMSLFKQQSPGKFCLLVCSVCTFFTILGSYVPGVVLSYLLLLCAFLCPLFKCNDMGQKLYSKIKSVLLKLDFGIGEFINQKKREGSEADKEKSHKDDSELDFSALCPKMSLTVAAKELSVSDTDVSEVSWTDNGTFNLSEGYTPQTDTSDDLDRPSEQEVFSRDLSEFPSLENGMGTNDEDELSLGLPVEFKRKKDQLDSGRRLNQERPSVAGLTLPLNSDQTFQLMSNLAGDVISAAVTAALKDQLQGKQQALSQAAASLAEDTDTEEGDDFELLDQAELDQIESELGLTPDQEAAVQQSKKSSSFLSSLLGGH</sequence>
<feature type="domain" description="RETREG1-3/ARL6IP-like N-terminal reticulon-homology" evidence="11">
    <location>
        <begin position="68"/>
        <end position="242"/>
    </location>
</feature>
<proteinExistence type="inferred from homology"/>
<dbReference type="GO" id="GO:0043524">
    <property type="term" value="P:negative regulation of neuron apoptotic process"/>
    <property type="evidence" value="ECO:0007669"/>
    <property type="project" value="TreeGrafter"/>
</dbReference>
<evidence type="ECO:0000256" key="2">
    <source>
        <dbReference type="ARBA" id="ARBA00006299"/>
    </source>
</evidence>
<evidence type="ECO:0000256" key="7">
    <source>
        <dbReference type="ARBA" id="ARBA00023006"/>
    </source>
</evidence>
<evidence type="ECO:0000256" key="10">
    <source>
        <dbReference type="SAM" id="Phobius"/>
    </source>
</evidence>
<dbReference type="InterPro" id="IPR043384">
    <property type="entry name" value="RETREG1/3"/>
</dbReference>
<keyword evidence="6 10" id="KW-1133">Transmembrane helix</keyword>
<dbReference type="Proteomes" id="UP000504623">
    <property type="component" value="Unplaced"/>
</dbReference>
<feature type="transmembrane region" description="Helical" evidence="10">
    <location>
        <begin position="182"/>
        <end position="199"/>
    </location>
</feature>
<gene>
    <name evidence="13" type="primary">FAM134B</name>
</gene>
<comment type="subcellular location">
    <subcellularLocation>
        <location evidence="1">Endoplasmic reticulum membrane</location>
        <topology evidence="1">Multi-pass membrane protein</topology>
    </subcellularLocation>
</comment>
<feature type="compositionally biased region" description="Low complexity" evidence="9">
    <location>
        <begin position="470"/>
        <end position="484"/>
    </location>
</feature>
<keyword evidence="7" id="KW-0072">Autophagy</keyword>
<dbReference type="OrthoDB" id="10029527at2759"/>
<dbReference type="PANTHER" id="PTHR28659:SF3">
    <property type="entry name" value="RETICULOPHAGY REGULATOR 1"/>
    <property type="match status" value="1"/>
</dbReference>
<evidence type="ECO:0000313" key="12">
    <source>
        <dbReference type="Proteomes" id="UP000504623"/>
    </source>
</evidence>
<evidence type="ECO:0000256" key="4">
    <source>
        <dbReference type="ARBA" id="ARBA00022692"/>
    </source>
</evidence>
<dbReference type="AlphaFoldDB" id="A0A9B0X138"/>
<name>A0A9B0X138_CHRAS</name>
<dbReference type="InterPro" id="IPR057282">
    <property type="entry name" value="RETREG1-3-like_RHD"/>
</dbReference>
<feature type="region of interest" description="Disordered" evidence="9">
    <location>
        <begin position="305"/>
        <end position="324"/>
    </location>
</feature>
<evidence type="ECO:0000256" key="5">
    <source>
        <dbReference type="ARBA" id="ARBA00022824"/>
    </source>
</evidence>
<keyword evidence="4 10" id="KW-0812">Transmembrane</keyword>
<dbReference type="PANTHER" id="PTHR28659">
    <property type="entry name" value="RETICULON-LIKE PROTEIN"/>
    <property type="match status" value="1"/>
</dbReference>
<dbReference type="CTD" id="54463"/>
<dbReference type="RefSeq" id="XP_006874500.1">
    <property type="nucleotide sequence ID" value="XM_006874438.1"/>
</dbReference>
<evidence type="ECO:0000256" key="6">
    <source>
        <dbReference type="ARBA" id="ARBA00022989"/>
    </source>
</evidence>
<dbReference type="GeneID" id="102814001"/>
<keyword evidence="5" id="KW-0256">Endoplasmic reticulum</keyword>
<evidence type="ECO:0000256" key="1">
    <source>
        <dbReference type="ARBA" id="ARBA00004477"/>
    </source>
</evidence>
<accession>A0A9B0X138</accession>
<evidence type="ECO:0000259" key="11">
    <source>
        <dbReference type="Pfam" id="PF24456"/>
    </source>
</evidence>